<dbReference type="Gene3D" id="3.40.190.10">
    <property type="entry name" value="Periplasmic binding protein-like II"/>
    <property type="match status" value="2"/>
</dbReference>
<evidence type="ECO:0000256" key="2">
    <source>
        <dbReference type="SAM" id="SignalP"/>
    </source>
</evidence>
<evidence type="ECO:0008006" key="7">
    <source>
        <dbReference type="Google" id="ProtNLM"/>
    </source>
</evidence>
<evidence type="ECO:0000259" key="4">
    <source>
        <dbReference type="SMART" id="SM00079"/>
    </source>
</evidence>
<dbReference type="SUPFAM" id="SSF53850">
    <property type="entry name" value="Periplasmic binding protein-like II"/>
    <property type="match status" value="1"/>
</dbReference>
<name>U6Q2Y0_9NEIS</name>
<dbReference type="PANTHER" id="PTHR35936:SF17">
    <property type="entry name" value="ARGININE-BINDING EXTRACELLULAR PROTEIN ARTP"/>
    <property type="match status" value="1"/>
</dbReference>
<reference evidence="5 6" key="1">
    <citation type="submission" date="2010-03" db="EMBL/GenBank/DDBJ databases">
        <authorList>
            <consortium name="The Broad Institute Genome Sequencing Platform"/>
            <person name="Ward D."/>
            <person name="Earl A."/>
            <person name="Feldgarden M."/>
            <person name="Gevers D."/>
            <person name="Young S."/>
            <person name="Zeng Q."/>
            <person name="Koehrsen M."/>
            <person name="Alvarado L."/>
            <person name="Berlin A.M."/>
            <person name="Borenstein D."/>
            <person name="Chapman S.B."/>
            <person name="Chen Z."/>
            <person name="Engels R."/>
            <person name="Freedman E."/>
            <person name="Gellesch M."/>
            <person name="Goldberg J."/>
            <person name="Griggs A."/>
            <person name="Gujja S."/>
            <person name="Heilman E.R."/>
            <person name="Heiman D.I."/>
            <person name="Hepburn T.A."/>
            <person name="Howarth C."/>
            <person name="Jen D."/>
            <person name="Larson L."/>
            <person name="Mehta T."/>
            <person name="Park D."/>
            <person name="Pearson M."/>
            <person name="Richards J."/>
            <person name="Roberts A."/>
            <person name="Saif S."/>
            <person name="Shea T.D."/>
            <person name="Shenoy N."/>
            <person name="Sisk P."/>
            <person name="Stolte C."/>
            <person name="Sykes S.N."/>
            <person name="Walk T."/>
            <person name="White J."/>
            <person name="Yandava C."/>
            <person name="Izard J."/>
            <person name="Baranova O.V."/>
            <person name="Blanton J.M."/>
            <person name="Tanner A.C."/>
            <person name="Dewhirst F."/>
            <person name="Haas B."/>
            <person name="Nusbaum C."/>
            <person name="Birren B."/>
        </authorList>
    </citation>
    <scope>NUCLEOTIDE SEQUENCE [LARGE SCALE GENOMIC DNA]</scope>
    <source>
        <strain evidence="5 6">ATCC 29453</strain>
    </source>
</reference>
<gene>
    <name evidence="5" type="ORF">HMPREF9021_02556</name>
</gene>
<feature type="domain" description="Solute-binding protein family 3/N-terminal" evidence="3">
    <location>
        <begin position="46"/>
        <end position="271"/>
    </location>
</feature>
<dbReference type="STRING" id="641147.HMPREF9021_02556"/>
<dbReference type="OrthoDB" id="8613538at2"/>
<dbReference type="Pfam" id="PF00497">
    <property type="entry name" value="SBP_bac_3"/>
    <property type="match status" value="1"/>
</dbReference>
<evidence type="ECO:0000313" key="5">
    <source>
        <dbReference type="EMBL" id="EJZ50199.1"/>
    </source>
</evidence>
<dbReference type="SMART" id="SM00062">
    <property type="entry name" value="PBPb"/>
    <property type="match status" value="1"/>
</dbReference>
<feature type="chain" id="PRO_5004679676" description="Solute-binding protein family 3/N-terminal domain-containing protein" evidence="2">
    <location>
        <begin position="28"/>
        <end position="274"/>
    </location>
</feature>
<keyword evidence="1 2" id="KW-0732">Signal</keyword>
<evidence type="ECO:0000256" key="1">
    <source>
        <dbReference type="ARBA" id="ARBA00022729"/>
    </source>
</evidence>
<comment type="caution">
    <text evidence="5">The sequence shown here is derived from an EMBL/GenBank/DDBJ whole genome shotgun (WGS) entry which is preliminary data.</text>
</comment>
<dbReference type="PANTHER" id="PTHR35936">
    <property type="entry name" value="MEMBRANE-BOUND LYTIC MUREIN TRANSGLYCOSYLASE F"/>
    <property type="match status" value="1"/>
</dbReference>
<dbReference type="EMBL" id="ADCY02000035">
    <property type="protein sequence ID" value="EJZ50199.1"/>
    <property type="molecule type" value="Genomic_DNA"/>
</dbReference>
<protein>
    <recommendedName>
        <fullName evidence="7">Solute-binding protein family 3/N-terminal domain-containing protein</fullName>
    </recommendedName>
</protein>
<reference evidence="5 6" key="2">
    <citation type="submission" date="2011-10" db="EMBL/GenBank/DDBJ databases">
        <title>The Genome Sequence of Simonsiella muelleri ATCC 29453.</title>
        <authorList>
            <consortium name="The Broad Institute Genome Sequencing Platform"/>
            <consortium name="The Broad Institute Genome Sequencing Center for Infectious Disease"/>
            <person name="Earl A."/>
            <person name="Ward D."/>
            <person name="Feldgarden M."/>
            <person name="Gevers D."/>
            <person name="Izard J."/>
            <person name="Baranova O.V."/>
            <person name="Blanton J.M."/>
            <person name="Tanner A.C."/>
            <person name="Dewhirst F."/>
            <person name="Young S.K."/>
            <person name="Zeng Q."/>
            <person name="Gargeya S."/>
            <person name="Fitzgerald M."/>
            <person name="Haas B."/>
            <person name="Abouelleil A."/>
            <person name="Alvarado L."/>
            <person name="Arachchi H.M."/>
            <person name="Berlin A."/>
            <person name="Brown A."/>
            <person name="Chapman S.B."/>
            <person name="Chen Z."/>
            <person name="Dunbar C."/>
            <person name="Freedman E."/>
            <person name="Gearin G."/>
            <person name="Goldberg J."/>
            <person name="Griggs A."/>
            <person name="Gujja S."/>
            <person name="Heiman D."/>
            <person name="Howarth C."/>
            <person name="Larson L."/>
            <person name="Lui A."/>
            <person name="MacDonald P.J.P."/>
            <person name="Montmayeur A."/>
            <person name="Murphy C."/>
            <person name="Neiman D."/>
            <person name="Pearson M."/>
            <person name="Priest M."/>
            <person name="Roberts A."/>
            <person name="Saif S."/>
            <person name="Shea T."/>
            <person name="Shenoy N."/>
            <person name="Sisk P."/>
            <person name="Stolte C."/>
            <person name="Sykes S."/>
            <person name="Wortman J."/>
            <person name="Nusbaum C."/>
            <person name="Birren B."/>
        </authorList>
    </citation>
    <scope>NUCLEOTIDE SEQUENCE [LARGE SCALE GENOMIC DNA]</scope>
    <source>
        <strain evidence="5 6">ATCC 29453</strain>
    </source>
</reference>
<sequence>MTRTFLKTTLLGLACAAVVACSDSKPAATDTTQNDASTAPQKTGKTYRVISEQVKPPLITYVDGKPTGFEYDVLQAIAKKQGINLDYQTVNSREELLTSLSENKADLALGAITINDDRKQQVDFSNPILDYSGTILVRKPLANATSWADLKGKKVASRHGTVYDKMALDNLSAPDGKNIVYYNTVWEQVKSLINNQSEVVLGDSLILDYYVQQNGSNEVAFVHGITFPKESYGFAIKKGDTELQQQINDGLAAIRTNGTYAKIYQNYWTTRPEN</sequence>
<dbReference type="InterPro" id="IPR001638">
    <property type="entry name" value="Solute-binding_3/MltF_N"/>
</dbReference>
<evidence type="ECO:0000313" key="6">
    <source>
        <dbReference type="Proteomes" id="UP000017813"/>
    </source>
</evidence>
<proteinExistence type="predicted"/>
<dbReference type="RefSeq" id="WP_002642116.1">
    <property type="nucleotide sequence ID" value="NZ_JH815304.1"/>
</dbReference>
<dbReference type="HOGENOM" id="CLU_019602_18_2_4"/>
<dbReference type="eggNOG" id="COG0834">
    <property type="taxonomic scope" value="Bacteria"/>
</dbReference>
<dbReference type="Proteomes" id="UP000017813">
    <property type="component" value="Unassembled WGS sequence"/>
</dbReference>
<dbReference type="AlphaFoldDB" id="U6Q2Y0"/>
<dbReference type="PROSITE" id="PS51257">
    <property type="entry name" value="PROKAR_LIPOPROTEIN"/>
    <property type="match status" value="1"/>
</dbReference>
<evidence type="ECO:0000259" key="3">
    <source>
        <dbReference type="SMART" id="SM00062"/>
    </source>
</evidence>
<dbReference type="SMART" id="SM00079">
    <property type="entry name" value="PBPe"/>
    <property type="match status" value="1"/>
</dbReference>
<dbReference type="GO" id="GO:0015276">
    <property type="term" value="F:ligand-gated monoatomic ion channel activity"/>
    <property type="evidence" value="ECO:0007669"/>
    <property type="project" value="InterPro"/>
</dbReference>
<accession>U6Q2Y0</accession>
<dbReference type="GO" id="GO:0016020">
    <property type="term" value="C:membrane"/>
    <property type="evidence" value="ECO:0007669"/>
    <property type="project" value="InterPro"/>
</dbReference>
<organism evidence="5 6">
    <name type="scientific">Simonsiella muelleri ATCC 29453</name>
    <dbReference type="NCBI Taxonomy" id="641147"/>
    <lineage>
        <taxon>Bacteria</taxon>
        <taxon>Pseudomonadati</taxon>
        <taxon>Pseudomonadota</taxon>
        <taxon>Betaproteobacteria</taxon>
        <taxon>Neisseriales</taxon>
        <taxon>Neisseriaceae</taxon>
        <taxon>Simonsiella</taxon>
    </lineage>
</organism>
<feature type="domain" description="Ionotropic glutamate receptor C-terminal" evidence="4">
    <location>
        <begin position="46"/>
        <end position="270"/>
    </location>
</feature>
<keyword evidence="6" id="KW-1185">Reference proteome</keyword>
<feature type="signal peptide" evidence="2">
    <location>
        <begin position="1"/>
        <end position="27"/>
    </location>
</feature>
<dbReference type="InterPro" id="IPR001320">
    <property type="entry name" value="Iontro_rcpt_C"/>
</dbReference>